<feature type="non-terminal residue" evidence="2">
    <location>
        <position position="106"/>
    </location>
</feature>
<dbReference type="EMBL" id="GEBQ01016104">
    <property type="protein sequence ID" value="JAT23873.1"/>
    <property type="molecule type" value="Transcribed_RNA"/>
</dbReference>
<organism evidence="2">
    <name type="scientific">Graphocephala atropunctata</name>
    <dbReference type="NCBI Taxonomy" id="36148"/>
    <lineage>
        <taxon>Eukaryota</taxon>
        <taxon>Metazoa</taxon>
        <taxon>Ecdysozoa</taxon>
        <taxon>Arthropoda</taxon>
        <taxon>Hexapoda</taxon>
        <taxon>Insecta</taxon>
        <taxon>Pterygota</taxon>
        <taxon>Neoptera</taxon>
        <taxon>Paraneoptera</taxon>
        <taxon>Hemiptera</taxon>
        <taxon>Auchenorrhyncha</taxon>
        <taxon>Membracoidea</taxon>
        <taxon>Cicadellidae</taxon>
        <taxon>Cicadellinae</taxon>
        <taxon>Cicadellini</taxon>
        <taxon>Graphocephala</taxon>
    </lineage>
</organism>
<reference evidence="2" key="1">
    <citation type="submission" date="2015-11" db="EMBL/GenBank/DDBJ databases">
        <title>De novo transcriptome assembly of four potential Pierce s Disease insect vectors from Arizona vineyards.</title>
        <authorList>
            <person name="Tassone E.E."/>
        </authorList>
    </citation>
    <scope>NUCLEOTIDE SEQUENCE</scope>
</reference>
<evidence type="ECO:0000256" key="1">
    <source>
        <dbReference type="SAM" id="MobiDB-lite"/>
    </source>
</evidence>
<evidence type="ECO:0000313" key="2">
    <source>
        <dbReference type="EMBL" id="JAT23873.1"/>
    </source>
</evidence>
<feature type="compositionally biased region" description="Basic and acidic residues" evidence="1">
    <location>
        <begin position="40"/>
        <end position="58"/>
    </location>
</feature>
<proteinExistence type="predicted"/>
<feature type="region of interest" description="Disordered" evidence="1">
    <location>
        <begin position="40"/>
        <end position="69"/>
    </location>
</feature>
<dbReference type="AlphaFoldDB" id="A0A1B6LJJ0"/>
<accession>A0A1B6LJJ0</accession>
<sequence length="106" mass="12057">MSDSSMAVENNLHDNAGKKKNSKKRKKLCEEDTCASGIENAEHPIQECAGKSEVESSKPTKKKEKKYYNMDQENDAESTNCIEVLGRKTRLKKIKKTFKTVEDPIY</sequence>
<gene>
    <name evidence="2" type="ORF">g.26347</name>
</gene>
<feature type="region of interest" description="Disordered" evidence="1">
    <location>
        <begin position="1"/>
        <end position="25"/>
    </location>
</feature>
<name>A0A1B6LJJ0_9HEMI</name>
<protein>
    <submittedName>
        <fullName evidence="2">Uncharacterized protein</fullName>
    </submittedName>
</protein>